<dbReference type="SUPFAM" id="SSF100950">
    <property type="entry name" value="NagB/RpiA/CoA transferase-like"/>
    <property type="match status" value="1"/>
</dbReference>
<dbReference type="Pfam" id="PF01812">
    <property type="entry name" value="5-FTHF_cyc-lig"/>
    <property type="match status" value="1"/>
</dbReference>
<keyword evidence="2 4" id="KW-0547">Nucleotide-binding</keyword>
<dbReference type="Gene3D" id="3.40.50.10420">
    <property type="entry name" value="NagB/RpiA/CoA transferase-like"/>
    <property type="match status" value="1"/>
</dbReference>
<dbReference type="EMBL" id="BAAAFA010000004">
    <property type="protein sequence ID" value="GAA0815803.1"/>
    <property type="molecule type" value="Genomic_DNA"/>
</dbReference>
<keyword evidence="4" id="KW-0479">Metal-binding</keyword>
<evidence type="ECO:0000256" key="3">
    <source>
        <dbReference type="ARBA" id="ARBA00022840"/>
    </source>
</evidence>
<evidence type="ECO:0000256" key="2">
    <source>
        <dbReference type="ARBA" id="ARBA00022741"/>
    </source>
</evidence>
<dbReference type="InterPro" id="IPR024185">
    <property type="entry name" value="FTHF_cligase-like_sf"/>
</dbReference>
<comment type="catalytic activity">
    <reaction evidence="4">
        <text>(6S)-5-formyl-5,6,7,8-tetrahydrofolate + ATP = (6R)-5,10-methenyltetrahydrofolate + ADP + phosphate</text>
        <dbReference type="Rhea" id="RHEA:10488"/>
        <dbReference type="ChEBI" id="CHEBI:30616"/>
        <dbReference type="ChEBI" id="CHEBI:43474"/>
        <dbReference type="ChEBI" id="CHEBI:57455"/>
        <dbReference type="ChEBI" id="CHEBI:57457"/>
        <dbReference type="ChEBI" id="CHEBI:456216"/>
        <dbReference type="EC" id="6.3.3.2"/>
    </reaction>
</comment>
<dbReference type="EC" id="6.3.3.2" evidence="4"/>
<proteinExistence type="inferred from homology"/>
<protein>
    <recommendedName>
        <fullName evidence="4">5-formyltetrahydrofolate cyclo-ligase</fullName>
        <ecNumber evidence="4">6.3.3.2</ecNumber>
    </recommendedName>
</protein>
<organism evidence="5 6">
    <name type="scientific">Colwellia asteriadis</name>
    <dbReference type="NCBI Taxonomy" id="517723"/>
    <lineage>
        <taxon>Bacteria</taxon>
        <taxon>Pseudomonadati</taxon>
        <taxon>Pseudomonadota</taxon>
        <taxon>Gammaproteobacteria</taxon>
        <taxon>Alteromonadales</taxon>
        <taxon>Colwelliaceae</taxon>
        <taxon>Colwellia</taxon>
    </lineage>
</organism>
<sequence>MSHPLKERTELRKLIRLKRNALSPDEQNLASIQLKQQLCNLPYIQNARHIALYLANDGELDPMPFIQWCWQHNKQVYLPVIHPFNRHNLLFLRFDEKTSLQNNRFGILEPKLNVQQVCPIEMLDVLCTPLVAFDNNGNRLGMGGGFYDRTLAKWFTQQSSHTTNCTTPHNNSLFYPIGIAHNCQRVDSIPVEQWDIPLPEIITPSKRYLKS</sequence>
<dbReference type="Proteomes" id="UP001500021">
    <property type="component" value="Unassembled WGS sequence"/>
</dbReference>
<dbReference type="InterPro" id="IPR037171">
    <property type="entry name" value="NagB/RpiA_transferase-like"/>
</dbReference>
<name>A0ABP3WIJ6_9GAMM</name>
<evidence type="ECO:0000256" key="4">
    <source>
        <dbReference type="RuleBase" id="RU361279"/>
    </source>
</evidence>
<dbReference type="InterPro" id="IPR002698">
    <property type="entry name" value="FTHF_cligase"/>
</dbReference>
<keyword evidence="3 4" id="KW-0067">ATP-binding</keyword>
<keyword evidence="6" id="KW-1185">Reference proteome</keyword>
<dbReference type="NCBIfam" id="TIGR02727">
    <property type="entry name" value="MTHFS_bact"/>
    <property type="match status" value="1"/>
</dbReference>
<comment type="caution">
    <text evidence="5">The sequence shown here is derived from an EMBL/GenBank/DDBJ whole genome shotgun (WGS) entry which is preliminary data.</text>
</comment>
<keyword evidence="4" id="KW-0460">Magnesium</keyword>
<dbReference type="PANTHER" id="PTHR23407">
    <property type="entry name" value="ATPASE INHIBITOR/5-FORMYLTETRAHYDROFOLATE CYCLO-LIGASE"/>
    <property type="match status" value="1"/>
</dbReference>
<dbReference type="PIRSF" id="PIRSF006806">
    <property type="entry name" value="FTHF_cligase"/>
    <property type="match status" value="1"/>
</dbReference>
<gene>
    <name evidence="5" type="ORF">GCM10009111_14610</name>
</gene>
<dbReference type="PANTHER" id="PTHR23407:SF1">
    <property type="entry name" value="5-FORMYLTETRAHYDROFOLATE CYCLO-LIGASE"/>
    <property type="match status" value="1"/>
</dbReference>
<comment type="similarity">
    <text evidence="1 4">Belongs to the 5-formyltetrahydrofolate cyclo-ligase family.</text>
</comment>
<evidence type="ECO:0000256" key="1">
    <source>
        <dbReference type="ARBA" id="ARBA00010638"/>
    </source>
</evidence>
<accession>A0ABP3WIJ6</accession>
<dbReference type="RefSeq" id="WP_343816686.1">
    <property type="nucleotide sequence ID" value="NZ_BAAAFA010000004.1"/>
</dbReference>
<reference evidence="6" key="1">
    <citation type="journal article" date="2019" name="Int. J. Syst. Evol. Microbiol.">
        <title>The Global Catalogue of Microorganisms (GCM) 10K type strain sequencing project: providing services to taxonomists for standard genome sequencing and annotation.</title>
        <authorList>
            <consortium name="The Broad Institute Genomics Platform"/>
            <consortium name="The Broad Institute Genome Sequencing Center for Infectious Disease"/>
            <person name="Wu L."/>
            <person name="Ma J."/>
        </authorList>
    </citation>
    <scope>NUCLEOTIDE SEQUENCE [LARGE SCALE GENOMIC DNA]</scope>
    <source>
        <strain evidence="6">JCM 15608</strain>
    </source>
</reference>
<evidence type="ECO:0000313" key="6">
    <source>
        <dbReference type="Proteomes" id="UP001500021"/>
    </source>
</evidence>
<evidence type="ECO:0000313" key="5">
    <source>
        <dbReference type="EMBL" id="GAA0815803.1"/>
    </source>
</evidence>
<comment type="cofactor">
    <cofactor evidence="4">
        <name>Mg(2+)</name>
        <dbReference type="ChEBI" id="CHEBI:18420"/>
    </cofactor>
</comment>